<organism evidence="2 3">
    <name type="scientific">Sharpea azabuensis</name>
    <dbReference type="NCBI Taxonomy" id="322505"/>
    <lineage>
        <taxon>Bacteria</taxon>
        <taxon>Bacillati</taxon>
        <taxon>Bacillota</taxon>
        <taxon>Erysipelotrichia</taxon>
        <taxon>Erysipelotrichales</taxon>
        <taxon>Coprobacillaceae</taxon>
        <taxon>Sharpea</taxon>
    </lineage>
</organism>
<dbReference type="NCBIfam" id="TIGR04518">
    <property type="entry name" value="ECF_S_folT_fam"/>
    <property type="match status" value="1"/>
</dbReference>
<feature type="transmembrane region" description="Helical" evidence="1">
    <location>
        <begin position="38"/>
        <end position="62"/>
    </location>
</feature>
<dbReference type="OrthoDB" id="4624at2"/>
<dbReference type="GO" id="GO:0022857">
    <property type="term" value="F:transmembrane transporter activity"/>
    <property type="evidence" value="ECO:0007669"/>
    <property type="project" value="InterPro"/>
</dbReference>
<dbReference type="Gene3D" id="1.10.1760.20">
    <property type="match status" value="1"/>
</dbReference>
<evidence type="ECO:0000256" key="1">
    <source>
        <dbReference type="SAM" id="Phobius"/>
    </source>
</evidence>
<feature type="transmembrane region" description="Helical" evidence="1">
    <location>
        <begin position="6"/>
        <end position="26"/>
    </location>
</feature>
<reference evidence="3" key="1">
    <citation type="submission" date="2016-10" db="EMBL/GenBank/DDBJ databases">
        <authorList>
            <person name="Varghese N."/>
        </authorList>
    </citation>
    <scope>NUCLEOTIDE SEQUENCE [LARGE SCALE GENOMIC DNA]</scope>
    <source>
        <strain evidence="3">DSM 20406</strain>
    </source>
</reference>
<dbReference type="RefSeq" id="WP_033162048.1">
    <property type="nucleotide sequence ID" value="NZ_CACVPP010000093.1"/>
</dbReference>
<sequence length="172" mass="18650">MSKLKNTRILAITAMLAAVSIILSYFKIPLSPLIEIRFTTLPLAIAGYLFGPAIGGMVGLLADVGGYIIAPTGPFFPGFTISAIISGVIYGLILHHHEFSIKRVFIAQLIIVLVVNLLLNSLWLSMLYGKAFMVAVSARLFKEIIMLPINTALVSLVLKAIGERSLIKKVRA</sequence>
<keyword evidence="1" id="KW-0472">Membrane</keyword>
<protein>
    <submittedName>
        <fullName evidence="2">ECF transporter S component, folate family</fullName>
    </submittedName>
</protein>
<dbReference type="Proteomes" id="UP000183028">
    <property type="component" value="Unassembled WGS sequence"/>
</dbReference>
<keyword evidence="1" id="KW-1133">Transmembrane helix</keyword>
<gene>
    <name evidence="2" type="ORF">SAMN04487834_100253</name>
</gene>
<evidence type="ECO:0000313" key="2">
    <source>
        <dbReference type="EMBL" id="SEI39449.1"/>
    </source>
</evidence>
<keyword evidence="3" id="KW-1185">Reference proteome</keyword>
<dbReference type="Pfam" id="PF12822">
    <property type="entry name" value="ECF_trnsprt"/>
    <property type="match status" value="1"/>
</dbReference>
<dbReference type="eggNOG" id="COG4720">
    <property type="taxonomic scope" value="Bacteria"/>
</dbReference>
<dbReference type="EMBL" id="FNYK01000002">
    <property type="protein sequence ID" value="SEI39449.1"/>
    <property type="molecule type" value="Genomic_DNA"/>
</dbReference>
<name>A0A1H6Q6L7_9FIRM</name>
<dbReference type="InterPro" id="IPR024529">
    <property type="entry name" value="ECF_trnsprt_substrate-spec"/>
</dbReference>
<accession>A0A1H6Q6L7</accession>
<keyword evidence="1" id="KW-0812">Transmembrane</keyword>
<dbReference type="AlphaFoldDB" id="A0A1H6Q6L7"/>
<dbReference type="GeneID" id="54119451"/>
<evidence type="ECO:0000313" key="3">
    <source>
        <dbReference type="Proteomes" id="UP000183028"/>
    </source>
</evidence>
<dbReference type="STRING" id="322505.SAMN04487836_1603"/>
<feature type="transmembrane region" description="Helical" evidence="1">
    <location>
        <begin position="105"/>
        <end position="124"/>
    </location>
</feature>
<feature type="transmembrane region" description="Helical" evidence="1">
    <location>
        <begin position="74"/>
        <end position="93"/>
    </location>
</feature>
<proteinExistence type="predicted"/>
<dbReference type="InterPro" id="IPR030949">
    <property type="entry name" value="ECF_S_folate_fam"/>
</dbReference>